<dbReference type="Gene3D" id="2.30.30.760">
    <property type="match status" value="1"/>
</dbReference>
<dbReference type="Pfam" id="PF13144">
    <property type="entry name" value="ChapFlgA"/>
    <property type="match status" value="1"/>
</dbReference>
<gene>
    <name evidence="2" type="ORF">OZSIB_3063</name>
</gene>
<evidence type="ECO:0000259" key="1">
    <source>
        <dbReference type="Pfam" id="PF13144"/>
    </source>
</evidence>
<dbReference type="InterPro" id="IPR017585">
    <property type="entry name" value="SAF_FlgA"/>
</dbReference>
<sequence length="410" mass="43703">MQRAWHPDHHRSSGRFAHPVAAPHRGLTDLVLRSPSWLRWARRLALASVLALAAGRSQPAVATPSATLTNAWSAAIARPTSPQPTTTAGPLIPVRPAILVEGGRVDASVLVPETAPADLRQALARITLGQIPQPLGQLSLDRRDLERCLGPLAASLALPNRVQIRRRGDLLSVQDVLDRIHQICRQGLTDSEAAELTIDASRLPRSFVLPGPLQSFELEPMSSNRLGLRLFTITAQCDGGVVRQIVQVDVARQIKAARLKRLARRGETLTAADLEEATVTQRTDSGTPLLRFAEAVGRCLTTYKSPGTLLRAGDVSLEACQSANAPTTPSSNPAATAPRNGRAPAAAAWVIKPGDQVEFFVQSGGLSLKVPAKALEGGAIGASIRLLNLQNNRQIIGTVTGEGKVEYGLN</sequence>
<accession>A0A367ZIM0</accession>
<evidence type="ECO:0000313" key="3">
    <source>
        <dbReference type="Proteomes" id="UP000252355"/>
    </source>
</evidence>
<comment type="caution">
    <text evidence="2">The sequence shown here is derived from an EMBL/GenBank/DDBJ whole genome shotgun (WGS) entry which is preliminary data.</text>
</comment>
<dbReference type="EMBL" id="QOQW01000034">
    <property type="protein sequence ID" value="RCK77252.1"/>
    <property type="molecule type" value="Genomic_DNA"/>
</dbReference>
<name>A0A367ZIM0_9BACT</name>
<feature type="domain" description="Flagella basal body P-ring formation protein FlgA SAF" evidence="1">
    <location>
        <begin position="347"/>
        <end position="406"/>
    </location>
</feature>
<organism evidence="2 3">
    <name type="scientific">Candidatus Ozemobacter sibiricus</name>
    <dbReference type="NCBI Taxonomy" id="2268124"/>
    <lineage>
        <taxon>Bacteria</taxon>
        <taxon>Candidatus Ozemobacteria</taxon>
        <taxon>Candidatus Ozemobacterales</taxon>
        <taxon>Candidatus Ozemobacteraceae</taxon>
        <taxon>Candidatus Ozemobacter</taxon>
    </lineage>
</organism>
<dbReference type="Proteomes" id="UP000252355">
    <property type="component" value="Unassembled WGS sequence"/>
</dbReference>
<protein>
    <recommendedName>
        <fullName evidence="1">Flagella basal body P-ring formation protein FlgA SAF domain-containing protein</fullName>
    </recommendedName>
</protein>
<dbReference type="PANTHER" id="PTHR36307">
    <property type="entry name" value="FLAGELLA BASAL BODY P-RING FORMATION PROTEIN FLGA"/>
    <property type="match status" value="1"/>
</dbReference>
<dbReference type="PANTHER" id="PTHR36307:SF1">
    <property type="entry name" value="FLAGELLA BASAL BODY P-RING FORMATION PROTEIN FLGA"/>
    <property type="match status" value="1"/>
</dbReference>
<dbReference type="InterPro" id="IPR039246">
    <property type="entry name" value="Flagellar_FlgA"/>
</dbReference>
<dbReference type="AlphaFoldDB" id="A0A367ZIM0"/>
<reference evidence="2 3" key="1">
    <citation type="submission" date="2018-05" db="EMBL/GenBank/DDBJ databases">
        <title>A metagenomic window into the 2 km-deep terrestrial subsurface aquifer revealed taxonomically and functionally diverse microbial community comprising novel uncultured bacterial lineages.</title>
        <authorList>
            <person name="Kadnikov V.V."/>
            <person name="Mardanov A.V."/>
            <person name="Beletsky A.V."/>
            <person name="Banks D."/>
            <person name="Pimenov N.V."/>
            <person name="Frank Y.A."/>
            <person name="Karnachuk O.V."/>
            <person name="Ravin N.V."/>
        </authorList>
    </citation>
    <scope>NUCLEOTIDE SEQUENCE [LARGE SCALE GENOMIC DNA]</scope>
    <source>
        <strain evidence="2">BY5</strain>
    </source>
</reference>
<dbReference type="GO" id="GO:0044780">
    <property type="term" value="P:bacterial-type flagellum assembly"/>
    <property type="evidence" value="ECO:0007669"/>
    <property type="project" value="InterPro"/>
</dbReference>
<proteinExistence type="predicted"/>
<evidence type="ECO:0000313" key="2">
    <source>
        <dbReference type="EMBL" id="RCK77252.1"/>
    </source>
</evidence>